<dbReference type="NCBIfam" id="TIGR01764">
    <property type="entry name" value="excise"/>
    <property type="match status" value="1"/>
</dbReference>
<dbReference type="AlphaFoldDB" id="A0A455T7A8"/>
<dbReference type="InterPro" id="IPR009061">
    <property type="entry name" value="DNA-bd_dom_put_sf"/>
</dbReference>
<sequence>MSDGVTIPGLPGYVSVKEAAEILGVSDKRVYQYVMAGRLPARRIGHMLILPVEEVRRFKPQPSGRARVRSPSWRVYRSRGTLVVTDIAVAVRAGCQARLIEKLRAIQQEDRHLFPGTVARYVLKDEQEPNFQTLRILLIWKDTEMPDEETRRRDLAAFQEELADLLDWSHAEVHTYEAVIHT</sequence>
<dbReference type="GO" id="GO:0003677">
    <property type="term" value="F:DNA binding"/>
    <property type="evidence" value="ECO:0007669"/>
    <property type="project" value="InterPro"/>
</dbReference>
<dbReference type="SUPFAM" id="SSF46955">
    <property type="entry name" value="Putative DNA-binding domain"/>
    <property type="match status" value="1"/>
</dbReference>
<reference evidence="2" key="1">
    <citation type="submission" date="2018-12" db="EMBL/GenBank/DDBJ databases">
        <title>Novel natural products biosynthetic potential of the class Ktedonobacteria.</title>
        <authorList>
            <person name="Zheng Y."/>
            <person name="Saitou A."/>
            <person name="Wang C.M."/>
            <person name="Toyoda A."/>
            <person name="Minakuchi Y."/>
            <person name="Sekiguchi Y."/>
            <person name="Ueda K."/>
            <person name="Takano H."/>
            <person name="Sakai Y."/>
            <person name="Yokota A."/>
            <person name="Yabe S."/>
        </authorList>
    </citation>
    <scope>NUCLEOTIDE SEQUENCE</scope>
    <source>
        <strain evidence="2">A3-2</strain>
    </source>
</reference>
<evidence type="ECO:0000259" key="1">
    <source>
        <dbReference type="Pfam" id="PF12728"/>
    </source>
</evidence>
<accession>A0A455T7A8</accession>
<proteinExistence type="predicted"/>
<dbReference type="EMBL" id="AP019377">
    <property type="protein sequence ID" value="BBH94454.1"/>
    <property type="molecule type" value="Genomic_DNA"/>
</dbReference>
<dbReference type="Pfam" id="PF12728">
    <property type="entry name" value="HTH_17"/>
    <property type="match status" value="1"/>
</dbReference>
<evidence type="ECO:0000313" key="2">
    <source>
        <dbReference type="EMBL" id="BBH94454.1"/>
    </source>
</evidence>
<name>A0A455T7A8_9CHLR</name>
<gene>
    <name evidence="2" type="ORF">KTA_26530</name>
</gene>
<organism evidence="2">
    <name type="scientific">Thermogemmatispora argillosa</name>
    <dbReference type="NCBI Taxonomy" id="2045280"/>
    <lineage>
        <taxon>Bacteria</taxon>
        <taxon>Bacillati</taxon>
        <taxon>Chloroflexota</taxon>
        <taxon>Ktedonobacteria</taxon>
        <taxon>Thermogemmatisporales</taxon>
        <taxon>Thermogemmatisporaceae</taxon>
        <taxon>Thermogemmatispora</taxon>
    </lineage>
</organism>
<dbReference type="InterPro" id="IPR010093">
    <property type="entry name" value="SinI_DNA-bd"/>
</dbReference>
<feature type="domain" description="Helix-turn-helix" evidence="1">
    <location>
        <begin position="13"/>
        <end position="58"/>
    </location>
</feature>
<dbReference type="InterPro" id="IPR041657">
    <property type="entry name" value="HTH_17"/>
</dbReference>
<protein>
    <recommendedName>
        <fullName evidence="1">Helix-turn-helix domain-containing protein</fullName>
    </recommendedName>
</protein>